<protein>
    <recommendedName>
        <fullName evidence="3">GTP pyrophosphokinase</fullName>
    </recommendedName>
</protein>
<organism evidence="1 2">
    <name type="scientific">Mogibacterium pumilum</name>
    <dbReference type="NCBI Taxonomy" id="86332"/>
    <lineage>
        <taxon>Bacteria</taxon>
        <taxon>Bacillati</taxon>
        <taxon>Bacillota</taxon>
        <taxon>Clostridia</taxon>
        <taxon>Peptostreptococcales</taxon>
        <taxon>Anaerovoracaceae</taxon>
        <taxon>Mogibacterium</taxon>
    </lineage>
</organism>
<gene>
    <name evidence="1" type="ORF">AXF17_01145</name>
</gene>
<dbReference type="RefSeq" id="WP_094233432.1">
    <property type="nucleotide sequence ID" value="NZ_CP016199.1"/>
</dbReference>
<sequence>MDQIQLAQQICQEAHYEQLDKAGKPYYLHPFAVADMCETEEEKVVAYLHDVLEDGEYDEVYLRMCGFSDKVVEAVKALTKDLDEDYMQYIDKISLNKLATSVKLADLSHNMDIRRIEHPDAEDYARVEKYRAAMKRLLQGNAN</sequence>
<evidence type="ECO:0008006" key="3">
    <source>
        <dbReference type="Google" id="ProtNLM"/>
    </source>
</evidence>
<proteinExistence type="predicted"/>
<dbReference type="Gene3D" id="1.10.3210.10">
    <property type="entry name" value="Hypothetical protein af1432"/>
    <property type="match status" value="1"/>
</dbReference>
<dbReference type="Proteomes" id="UP000214689">
    <property type="component" value="Chromosome"/>
</dbReference>
<dbReference type="OrthoDB" id="9802385at2"/>
<accession>A0A223AQI6</accession>
<evidence type="ECO:0000313" key="2">
    <source>
        <dbReference type="Proteomes" id="UP000214689"/>
    </source>
</evidence>
<evidence type="ECO:0000313" key="1">
    <source>
        <dbReference type="EMBL" id="ASS37213.1"/>
    </source>
</evidence>
<name>A0A223AQI6_9FIRM</name>
<dbReference type="EMBL" id="CP016199">
    <property type="protein sequence ID" value="ASS37213.1"/>
    <property type="molecule type" value="Genomic_DNA"/>
</dbReference>
<dbReference type="SUPFAM" id="SSF109604">
    <property type="entry name" value="HD-domain/PDEase-like"/>
    <property type="match status" value="1"/>
</dbReference>
<keyword evidence="2" id="KW-1185">Reference proteome</keyword>
<dbReference type="AlphaFoldDB" id="A0A223AQI6"/>
<reference evidence="2" key="1">
    <citation type="submission" date="2016-05" db="EMBL/GenBank/DDBJ databases">
        <authorList>
            <person name="Holder M.E."/>
            <person name="Ajami N.J."/>
            <person name="Petrosino J.F."/>
        </authorList>
    </citation>
    <scope>NUCLEOTIDE SEQUENCE [LARGE SCALE GENOMIC DNA]</scope>
    <source>
        <strain evidence="2">ATCC 700696</strain>
    </source>
</reference>